<reference evidence="11 12" key="1">
    <citation type="journal article" date="2020" name="Microbiol. Resour. Announc.">
        <title>Draft Genome Sequence of a Cladosporium Species Isolated from the Mesophotic Ascidian Didemnum maculosum.</title>
        <authorList>
            <person name="Gioti A."/>
            <person name="Siaperas R."/>
            <person name="Nikolaivits E."/>
            <person name="Le Goff G."/>
            <person name="Ouazzani J."/>
            <person name="Kotoulas G."/>
            <person name="Topakas E."/>
        </authorList>
    </citation>
    <scope>NUCLEOTIDE SEQUENCE [LARGE SCALE GENOMIC DNA]</scope>
    <source>
        <strain evidence="11 12">TM138-S3</strain>
    </source>
</reference>
<dbReference type="Pfam" id="PF00172">
    <property type="entry name" value="Zn_clus"/>
    <property type="match status" value="1"/>
</dbReference>
<keyword evidence="9" id="KW-0812">Transmembrane</keyword>
<evidence type="ECO:0000256" key="5">
    <source>
        <dbReference type="ARBA" id="ARBA00023125"/>
    </source>
</evidence>
<evidence type="ECO:0000259" key="10">
    <source>
        <dbReference type="PROSITE" id="PS50048"/>
    </source>
</evidence>
<dbReference type="SMART" id="SM00906">
    <property type="entry name" value="Fungal_trans"/>
    <property type="match status" value="1"/>
</dbReference>
<keyword evidence="6" id="KW-0804">Transcription</keyword>
<name>A0AB34KHG0_9PEZI</name>
<keyword evidence="5" id="KW-0238">DNA-binding</keyword>
<sequence>MGDARSPPAKRSRVGDRTTLACIRCKQKKLKCDGASPRCQNCAKSGQQDCLIEDPATGLQRPRDYMQALESRVAYLEGLLQEARPEIAADHMGSNTQRALAGGIPSPREANATGMLASPPMQGDLLAQSQLPGPRDSHMEHSRPGDTARSDPVSSEVALLCVNASGREPQYLGHSSALSFAHVATQAMGLEDSSTSQNLWSGSQPGDNSSRSATALELKHPSPNVAEALSRAYFENIHLQYPFLHQPTFNDWQQKCWEANLNGTLSDAGHVPLFFVTMVYAIGSIVLSHGLSDEAKDLYTMAMRYFPPILNTDTLESVQALIACAVFSIRSPVGASLWMISGMAVRKSIGLGYHRSFTALRRAPGSLSTEMAKRCFWVAYDIDRVASFVLGRPTAISDQAIDAELPLDINDDDLADGQVPRNLRFHSTEPPTTMTGAIHVINLRRLWSKIHGFLYGDSAACPRGFNIADSTIYDLRQELEEWRASTPPQIQVQSSGAKPLSVYTSREWFTLAYNHSILLLYRPLINDTADQAMQAQSQPGLVDMAFEECYMNAQQMCMTYRSLYQQPSIQFTWGSLHILFLGGMTYLYCLWRSAKIRQTARLKDVMGTCMACSMVLVIIAERWRMATAYRDMFEKLAERTINMLELDMSRRKQASSGAEAPTSGFDGFSDDALPFDQWILDLDNVGVPPESDWLVQELLEGVRNFEPNGFGGL</sequence>
<dbReference type="PROSITE" id="PS50048">
    <property type="entry name" value="ZN2_CY6_FUNGAL_2"/>
    <property type="match status" value="1"/>
</dbReference>
<dbReference type="InterPro" id="IPR036864">
    <property type="entry name" value="Zn2-C6_fun-type_DNA-bd_sf"/>
</dbReference>
<dbReference type="Pfam" id="PF04082">
    <property type="entry name" value="Fungal_trans"/>
    <property type="match status" value="1"/>
</dbReference>
<dbReference type="GO" id="GO:0006351">
    <property type="term" value="P:DNA-templated transcription"/>
    <property type="evidence" value="ECO:0007669"/>
    <property type="project" value="InterPro"/>
</dbReference>
<evidence type="ECO:0000256" key="1">
    <source>
        <dbReference type="ARBA" id="ARBA00004123"/>
    </source>
</evidence>
<dbReference type="GeneID" id="96007709"/>
<accession>A0AB34KHG0</accession>
<evidence type="ECO:0000256" key="6">
    <source>
        <dbReference type="ARBA" id="ARBA00023163"/>
    </source>
</evidence>
<dbReference type="SMART" id="SM00066">
    <property type="entry name" value="GAL4"/>
    <property type="match status" value="1"/>
</dbReference>
<dbReference type="CDD" id="cd00067">
    <property type="entry name" value="GAL4"/>
    <property type="match status" value="1"/>
</dbReference>
<dbReference type="Gene3D" id="4.10.240.10">
    <property type="entry name" value="Zn(2)-C6 fungal-type DNA-binding domain"/>
    <property type="match status" value="1"/>
</dbReference>
<dbReference type="Proteomes" id="UP000803884">
    <property type="component" value="Unassembled WGS sequence"/>
</dbReference>
<feature type="region of interest" description="Disordered" evidence="8">
    <location>
        <begin position="96"/>
        <end position="152"/>
    </location>
</feature>
<keyword evidence="9" id="KW-0472">Membrane</keyword>
<dbReference type="PANTHER" id="PTHR47782:SF12">
    <property type="entry name" value="ZN(II)2CYS6 TRANSCRIPTION FACTOR (EUROFUNG)"/>
    <property type="match status" value="1"/>
</dbReference>
<dbReference type="CDD" id="cd14723">
    <property type="entry name" value="ZIP_Ppr1"/>
    <property type="match status" value="1"/>
</dbReference>
<dbReference type="SUPFAM" id="SSF57701">
    <property type="entry name" value="Zn2/Cys6 DNA-binding domain"/>
    <property type="match status" value="1"/>
</dbReference>
<organism evidence="11 12">
    <name type="scientific">Cladosporium halotolerans</name>
    <dbReference type="NCBI Taxonomy" id="1052096"/>
    <lineage>
        <taxon>Eukaryota</taxon>
        <taxon>Fungi</taxon>
        <taxon>Dikarya</taxon>
        <taxon>Ascomycota</taxon>
        <taxon>Pezizomycotina</taxon>
        <taxon>Dothideomycetes</taxon>
        <taxon>Dothideomycetidae</taxon>
        <taxon>Cladosporiales</taxon>
        <taxon>Cladosporiaceae</taxon>
        <taxon>Cladosporium</taxon>
    </lineage>
</organism>
<evidence type="ECO:0000256" key="3">
    <source>
        <dbReference type="ARBA" id="ARBA00022833"/>
    </source>
</evidence>
<keyword evidence="3" id="KW-0862">Zinc</keyword>
<evidence type="ECO:0000256" key="2">
    <source>
        <dbReference type="ARBA" id="ARBA00022723"/>
    </source>
</evidence>
<dbReference type="PROSITE" id="PS00463">
    <property type="entry name" value="ZN2_CY6_FUNGAL_1"/>
    <property type="match status" value="1"/>
</dbReference>
<keyword evidence="9" id="KW-1133">Transmembrane helix</keyword>
<comment type="caution">
    <text evidence="11">The sequence shown here is derived from an EMBL/GenBank/DDBJ whole genome shotgun (WGS) entry which is preliminary data.</text>
</comment>
<evidence type="ECO:0000256" key="7">
    <source>
        <dbReference type="ARBA" id="ARBA00023242"/>
    </source>
</evidence>
<keyword evidence="2" id="KW-0479">Metal-binding</keyword>
<keyword evidence="12" id="KW-1185">Reference proteome</keyword>
<feature type="compositionally biased region" description="Basic and acidic residues" evidence="8">
    <location>
        <begin position="135"/>
        <end position="149"/>
    </location>
</feature>
<evidence type="ECO:0000256" key="9">
    <source>
        <dbReference type="SAM" id="Phobius"/>
    </source>
</evidence>
<dbReference type="GO" id="GO:0008270">
    <property type="term" value="F:zinc ion binding"/>
    <property type="evidence" value="ECO:0007669"/>
    <property type="project" value="InterPro"/>
</dbReference>
<dbReference type="InterPro" id="IPR052202">
    <property type="entry name" value="Yeast_MetPath_Reg"/>
</dbReference>
<dbReference type="GO" id="GO:0005634">
    <property type="term" value="C:nucleus"/>
    <property type="evidence" value="ECO:0007669"/>
    <property type="project" value="UniProtKB-SubCell"/>
</dbReference>
<feature type="transmembrane region" description="Helical" evidence="9">
    <location>
        <begin position="571"/>
        <end position="590"/>
    </location>
</feature>
<dbReference type="EMBL" id="JAAQHG020000026">
    <property type="protein sequence ID" value="KAL1584457.1"/>
    <property type="molecule type" value="Genomic_DNA"/>
</dbReference>
<protein>
    <recommendedName>
        <fullName evidence="10">Zn(2)-C6 fungal-type domain-containing protein</fullName>
    </recommendedName>
</protein>
<dbReference type="InterPro" id="IPR001138">
    <property type="entry name" value="Zn2Cys6_DnaBD"/>
</dbReference>
<dbReference type="GO" id="GO:0000981">
    <property type="term" value="F:DNA-binding transcription factor activity, RNA polymerase II-specific"/>
    <property type="evidence" value="ECO:0007669"/>
    <property type="project" value="InterPro"/>
</dbReference>
<dbReference type="InterPro" id="IPR007219">
    <property type="entry name" value="XnlR_reg_dom"/>
</dbReference>
<keyword evidence="7" id="KW-0539">Nucleus</keyword>
<keyword evidence="4" id="KW-0805">Transcription regulation</keyword>
<dbReference type="AlphaFoldDB" id="A0AB34KHG0"/>
<gene>
    <name evidence="11" type="ORF">WHR41_06266</name>
</gene>
<evidence type="ECO:0000256" key="8">
    <source>
        <dbReference type="SAM" id="MobiDB-lite"/>
    </source>
</evidence>
<evidence type="ECO:0000256" key="4">
    <source>
        <dbReference type="ARBA" id="ARBA00023015"/>
    </source>
</evidence>
<dbReference type="GO" id="GO:0045944">
    <property type="term" value="P:positive regulation of transcription by RNA polymerase II"/>
    <property type="evidence" value="ECO:0007669"/>
    <property type="project" value="TreeGrafter"/>
</dbReference>
<dbReference type="GO" id="GO:0043565">
    <property type="term" value="F:sequence-specific DNA binding"/>
    <property type="evidence" value="ECO:0007669"/>
    <property type="project" value="TreeGrafter"/>
</dbReference>
<evidence type="ECO:0000313" key="11">
    <source>
        <dbReference type="EMBL" id="KAL1584457.1"/>
    </source>
</evidence>
<feature type="domain" description="Zn(2)-C6 fungal-type" evidence="10">
    <location>
        <begin position="21"/>
        <end position="52"/>
    </location>
</feature>
<evidence type="ECO:0000313" key="12">
    <source>
        <dbReference type="Proteomes" id="UP000803884"/>
    </source>
</evidence>
<comment type="subcellular location">
    <subcellularLocation>
        <location evidence="1">Nucleus</location>
    </subcellularLocation>
</comment>
<proteinExistence type="predicted"/>
<dbReference type="CDD" id="cd12148">
    <property type="entry name" value="fungal_TF_MHR"/>
    <property type="match status" value="1"/>
</dbReference>
<dbReference type="RefSeq" id="XP_069227563.1">
    <property type="nucleotide sequence ID" value="XM_069374871.1"/>
</dbReference>
<dbReference type="PANTHER" id="PTHR47782">
    <property type="entry name" value="ZN(II)2CYS6 TRANSCRIPTION FACTOR (EUROFUNG)-RELATED"/>
    <property type="match status" value="1"/>
</dbReference>